<organism evidence="1">
    <name type="scientific">Lygus hesperus</name>
    <name type="common">Western plant bug</name>
    <dbReference type="NCBI Taxonomy" id="30085"/>
    <lineage>
        <taxon>Eukaryota</taxon>
        <taxon>Metazoa</taxon>
        <taxon>Ecdysozoa</taxon>
        <taxon>Arthropoda</taxon>
        <taxon>Hexapoda</taxon>
        <taxon>Insecta</taxon>
        <taxon>Pterygota</taxon>
        <taxon>Neoptera</taxon>
        <taxon>Paraneoptera</taxon>
        <taxon>Hemiptera</taxon>
        <taxon>Heteroptera</taxon>
        <taxon>Panheteroptera</taxon>
        <taxon>Cimicomorpha</taxon>
        <taxon>Miridae</taxon>
        <taxon>Mirini</taxon>
        <taxon>Lygus</taxon>
    </lineage>
</organism>
<dbReference type="EMBL" id="GBHO01000817">
    <property type="protein sequence ID" value="JAG42787.1"/>
    <property type="molecule type" value="Transcribed_RNA"/>
</dbReference>
<accession>A0A0A9ZC03</accession>
<dbReference type="AlphaFoldDB" id="A0A0A9ZC03"/>
<name>A0A0A9ZC03_LYGHE</name>
<gene>
    <name evidence="1" type="ORF">CM83_105364</name>
</gene>
<evidence type="ECO:0000313" key="1">
    <source>
        <dbReference type="EMBL" id="JAG42787.1"/>
    </source>
</evidence>
<reference evidence="1" key="1">
    <citation type="journal article" date="2014" name="PLoS ONE">
        <title>Transcriptome-Based Identification of ABC Transporters in the Western Tarnished Plant Bug Lygus hesperus.</title>
        <authorList>
            <person name="Hull J.J."/>
            <person name="Chaney K."/>
            <person name="Geib S.M."/>
            <person name="Fabrick J.A."/>
            <person name="Brent C.S."/>
            <person name="Walsh D."/>
            <person name="Lavine L.C."/>
        </authorList>
    </citation>
    <scope>NUCLEOTIDE SEQUENCE</scope>
</reference>
<protein>
    <submittedName>
        <fullName evidence="1">Uncharacterized protein</fullName>
    </submittedName>
</protein>
<feature type="non-terminal residue" evidence="1">
    <location>
        <position position="111"/>
    </location>
</feature>
<reference evidence="1" key="2">
    <citation type="submission" date="2014-07" db="EMBL/GenBank/DDBJ databases">
        <authorList>
            <person name="Hull J."/>
        </authorList>
    </citation>
    <scope>NUCLEOTIDE SEQUENCE</scope>
</reference>
<feature type="non-terminal residue" evidence="1">
    <location>
        <position position="1"/>
    </location>
</feature>
<sequence>WWNGPTWLNDPMTHWPPRLPTTAEVDPPDSRVLTFATTVAGSGESHGVEDVFQKYSSYSKLIRIVAWMLRFINNRVLVHVNRGNQLRGILSLSELRASRRACVRLAQRECF</sequence>
<proteinExistence type="predicted"/>